<accession>A0A2W2CF87</accession>
<dbReference type="Pfam" id="PF01551">
    <property type="entry name" value="Peptidase_M23"/>
    <property type="match status" value="1"/>
</dbReference>
<organism evidence="5 6">
    <name type="scientific">Micromonospora endophytica</name>
    <dbReference type="NCBI Taxonomy" id="515350"/>
    <lineage>
        <taxon>Bacteria</taxon>
        <taxon>Bacillati</taxon>
        <taxon>Actinomycetota</taxon>
        <taxon>Actinomycetes</taxon>
        <taxon>Micromonosporales</taxon>
        <taxon>Micromonosporaceae</taxon>
        <taxon>Micromonospora</taxon>
    </lineage>
</organism>
<dbReference type="InterPro" id="IPR050570">
    <property type="entry name" value="Cell_wall_metabolism_enzyme"/>
</dbReference>
<evidence type="ECO:0000256" key="1">
    <source>
        <dbReference type="ARBA" id="ARBA00022729"/>
    </source>
</evidence>
<protein>
    <submittedName>
        <fullName evidence="5">M23 family peptidase</fullName>
    </submittedName>
</protein>
<dbReference type="SUPFAM" id="SSF51261">
    <property type="entry name" value="Duplicated hybrid motif"/>
    <property type="match status" value="1"/>
</dbReference>
<keyword evidence="3" id="KW-1133">Transmembrane helix</keyword>
<dbReference type="PANTHER" id="PTHR21666:SF289">
    <property type="entry name" value="L-ALA--D-GLU ENDOPEPTIDASE"/>
    <property type="match status" value="1"/>
</dbReference>
<feature type="region of interest" description="Disordered" evidence="2">
    <location>
        <begin position="200"/>
        <end position="240"/>
    </location>
</feature>
<feature type="domain" description="M23ase beta-sheet core" evidence="4">
    <location>
        <begin position="85"/>
        <end position="179"/>
    </location>
</feature>
<gene>
    <name evidence="5" type="ORF">C1I93_21190</name>
</gene>
<dbReference type="OrthoDB" id="5245088at2"/>
<keyword evidence="6" id="KW-1185">Reference proteome</keyword>
<keyword evidence="3" id="KW-0472">Membrane</keyword>
<dbReference type="InterPro" id="IPR016047">
    <property type="entry name" value="M23ase_b-sheet_dom"/>
</dbReference>
<feature type="compositionally biased region" description="Basic residues" evidence="2">
    <location>
        <begin position="213"/>
        <end position="229"/>
    </location>
</feature>
<dbReference type="InterPro" id="IPR011055">
    <property type="entry name" value="Dup_hybrid_motif"/>
</dbReference>
<dbReference type="Proteomes" id="UP000248627">
    <property type="component" value="Unassembled WGS sequence"/>
</dbReference>
<dbReference type="AlphaFoldDB" id="A0A2W2CF87"/>
<feature type="compositionally biased region" description="Low complexity" evidence="2">
    <location>
        <begin position="200"/>
        <end position="212"/>
    </location>
</feature>
<comment type="caution">
    <text evidence="5">The sequence shown here is derived from an EMBL/GenBank/DDBJ whole genome shotgun (WGS) entry which is preliminary data.</text>
</comment>
<name>A0A2W2CF87_9ACTN</name>
<feature type="transmembrane region" description="Helical" evidence="3">
    <location>
        <begin position="20"/>
        <end position="41"/>
    </location>
</feature>
<evidence type="ECO:0000256" key="3">
    <source>
        <dbReference type="SAM" id="Phobius"/>
    </source>
</evidence>
<proteinExistence type="predicted"/>
<dbReference type="GO" id="GO:0004222">
    <property type="term" value="F:metalloendopeptidase activity"/>
    <property type="evidence" value="ECO:0007669"/>
    <property type="project" value="TreeGrafter"/>
</dbReference>
<evidence type="ECO:0000256" key="2">
    <source>
        <dbReference type="SAM" id="MobiDB-lite"/>
    </source>
</evidence>
<feature type="compositionally biased region" description="Low complexity" evidence="2">
    <location>
        <begin position="230"/>
        <end position="240"/>
    </location>
</feature>
<keyword evidence="1" id="KW-0732">Signal</keyword>
<dbReference type="EMBL" id="POTX01000167">
    <property type="protein sequence ID" value="PZF91594.1"/>
    <property type="molecule type" value="Genomic_DNA"/>
</dbReference>
<keyword evidence="3" id="KW-0812">Transmembrane</keyword>
<evidence type="ECO:0000313" key="6">
    <source>
        <dbReference type="Proteomes" id="UP000248627"/>
    </source>
</evidence>
<dbReference type="PANTHER" id="PTHR21666">
    <property type="entry name" value="PEPTIDASE-RELATED"/>
    <property type="match status" value="1"/>
</dbReference>
<dbReference type="Gene3D" id="2.70.70.10">
    <property type="entry name" value="Glucose Permease (Domain IIA)"/>
    <property type="match status" value="1"/>
</dbReference>
<evidence type="ECO:0000313" key="5">
    <source>
        <dbReference type="EMBL" id="PZF91594.1"/>
    </source>
</evidence>
<evidence type="ECO:0000259" key="4">
    <source>
        <dbReference type="Pfam" id="PF01551"/>
    </source>
</evidence>
<sequence length="240" mass="24704">MLRTPPDAYPPAAPVPRGRGVAVARGGLVLLCGLALLMPFLDPAVAGPKRPTMPTAVAGPFRWPVDGLPQPVRRFDPPPRPWLSGHRGVDLHAATGAAIRAAGAGTVLFAGPVAGRPVISVGHADGLRTTYEPVQPVVTVGAAVVAGSVLGHLLPGHAGCPATACLHWGLRQDADYHDPLALLGLGRSRLLPLGEVPAAPGRSVSAGRAARAAGRRAGHTRRPSCRPARRAAANRVRSRS</sequence>
<reference evidence="5 6" key="1">
    <citation type="submission" date="2018-01" db="EMBL/GenBank/DDBJ databases">
        <title>Draft genome sequence of Jishengella endophytica.</title>
        <authorList>
            <person name="Sahin N."/>
            <person name="Ay H."/>
            <person name="Saygin H."/>
        </authorList>
    </citation>
    <scope>NUCLEOTIDE SEQUENCE [LARGE SCALE GENOMIC DNA]</scope>
    <source>
        <strain evidence="5 6">DSM 45430</strain>
    </source>
</reference>